<name>A0A9W9SW45_9EURO</name>
<dbReference type="AlphaFoldDB" id="A0A9W9SW45"/>
<protein>
    <recommendedName>
        <fullName evidence="1">non-specific serine/threonine protein kinase</fullName>
        <ecNumber evidence="1">2.7.11.1</ecNumber>
    </recommendedName>
</protein>
<dbReference type="InterPro" id="IPR011009">
    <property type="entry name" value="Kinase-like_dom_sf"/>
</dbReference>
<dbReference type="Gene3D" id="3.90.1200.10">
    <property type="match status" value="1"/>
</dbReference>
<comment type="catalytic activity">
    <reaction evidence="3">
        <text>L-seryl-[protein] + ATP = O-phospho-L-seryl-[protein] + ADP + H(+)</text>
        <dbReference type="Rhea" id="RHEA:17989"/>
        <dbReference type="Rhea" id="RHEA-COMP:9863"/>
        <dbReference type="Rhea" id="RHEA-COMP:11604"/>
        <dbReference type="ChEBI" id="CHEBI:15378"/>
        <dbReference type="ChEBI" id="CHEBI:29999"/>
        <dbReference type="ChEBI" id="CHEBI:30616"/>
        <dbReference type="ChEBI" id="CHEBI:83421"/>
        <dbReference type="ChEBI" id="CHEBI:456216"/>
        <dbReference type="EC" id="2.7.11.1"/>
    </reaction>
</comment>
<organism evidence="5 6">
    <name type="scientific">Penicillium cf. viridicatum</name>
    <dbReference type="NCBI Taxonomy" id="2972119"/>
    <lineage>
        <taxon>Eukaryota</taxon>
        <taxon>Fungi</taxon>
        <taxon>Dikarya</taxon>
        <taxon>Ascomycota</taxon>
        <taxon>Pezizomycotina</taxon>
        <taxon>Eurotiomycetes</taxon>
        <taxon>Eurotiomycetidae</taxon>
        <taxon>Eurotiales</taxon>
        <taxon>Aspergillaceae</taxon>
        <taxon>Penicillium</taxon>
    </lineage>
</organism>
<gene>
    <name evidence="5" type="ORF">N7449_005805</name>
</gene>
<evidence type="ECO:0000256" key="2">
    <source>
        <dbReference type="ARBA" id="ARBA00047899"/>
    </source>
</evidence>
<keyword evidence="6" id="KW-1185">Reference proteome</keyword>
<dbReference type="PANTHER" id="PTHR21310">
    <property type="entry name" value="AMINOGLYCOSIDE PHOSPHOTRANSFERASE-RELATED-RELATED"/>
    <property type="match status" value="1"/>
</dbReference>
<dbReference type="EC" id="2.7.11.1" evidence="1"/>
<dbReference type="InterPro" id="IPR002575">
    <property type="entry name" value="Aminoglycoside_PTrfase"/>
</dbReference>
<evidence type="ECO:0000313" key="5">
    <source>
        <dbReference type="EMBL" id="KAJ5201002.1"/>
    </source>
</evidence>
<reference evidence="5" key="2">
    <citation type="journal article" date="2023" name="IMA Fungus">
        <title>Comparative genomic study of the Penicillium genus elucidates a diverse pangenome and 15 lateral gene transfer events.</title>
        <authorList>
            <person name="Petersen C."/>
            <person name="Sorensen T."/>
            <person name="Nielsen M.R."/>
            <person name="Sondergaard T.E."/>
            <person name="Sorensen J.L."/>
            <person name="Fitzpatrick D.A."/>
            <person name="Frisvad J.C."/>
            <person name="Nielsen K.L."/>
        </authorList>
    </citation>
    <scope>NUCLEOTIDE SEQUENCE</scope>
    <source>
        <strain evidence="5">IBT 20477</strain>
    </source>
</reference>
<accession>A0A9W9SW45</accession>
<evidence type="ECO:0000313" key="6">
    <source>
        <dbReference type="Proteomes" id="UP001150942"/>
    </source>
</evidence>
<dbReference type="OrthoDB" id="428260at2759"/>
<dbReference type="EMBL" id="JAPQKQ010000004">
    <property type="protein sequence ID" value="KAJ5201002.1"/>
    <property type="molecule type" value="Genomic_DNA"/>
</dbReference>
<sequence>MKSLKVQPPGLAWVQRTFNLEPQWTVEPDPQVIEQTIQSLLPSNTVQVTFLTEGALNKLYDVKVDNEVFVMRVSLPIDPYYKTMSEVSTVDWISRTANIPVPRVITYQSSRENPIGFEWIIMTKIPGGLLKELWRSLSFSAKTSLVGEFAAYSSCLFWDQFQGIGNLYGAASLPNDSGLSEAIWPTGNPAYSNNSPLSGKEPLPIGLPDDVHRGPFTSSSDWITSRLSLSEKDCQSTLDNLPSSDLESDDEDDADDAIRTLEIIGKLKTLLPSFFPPNGDHPEPSVLVHDDLSSRNILVYDNGELAAILDWECVSALPLWNACYYPAFLKGPPRRLEPDLGRYELEANGEASDLYWEHLWEYEVTLLRDVFIDRMKSLEPGWVEVFHKSQRQRDFDLAVQNCDNEFVARHIRA</sequence>
<evidence type="ECO:0000259" key="4">
    <source>
        <dbReference type="Pfam" id="PF01636"/>
    </source>
</evidence>
<reference evidence="5" key="1">
    <citation type="submission" date="2022-11" db="EMBL/GenBank/DDBJ databases">
        <authorList>
            <person name="Petersen C."/>
        </authorList>
    </citation>
    <scope>NUCLEOTIDE SEQUENCE</scope>
    <source>
        <strain evidence="5">IBT 20477</strain>
    </source>
</reference>
<dbReference type="PROSITE" id="PS00109">
    <property type="entry name" value="PROTEIN_KINASE_TYR"/>
    <property type="match status" value="1"/>
</dbReference>
<evidence type="ECO:0000256" key="1">
    <source>
        <dbReference type="ARBA" id="ARBA00012513"/>
    </source>
</evidence>
<dbReference type="SUPFAM" id="SSF56112">
    <property type="entry name" value="Protein kinase-like (PK-like)"/>
    <property type="match status" value="2"/>
</dbReference>
<dbReference type="GO" id="GO:0004674">
    <property type="term" value="F:protein serine/threonine kinase activity"/>
    <property type="evidence" value="ECO:0007669"/>
    <property type="project" value="UniProtKB-EC"/>
</dbReference>
<proteinExistence type="predicted"/>
<dbReference type="Proteomes" id="UP001150942">
    <property type="component" value="Unassembled WGS sequence"/>
</dbReference>
<dbReference type="InterPro" id="IPR008266">
    <property type="entry name" value="Tyr_kinase_AS"/>
</dbReference>
<dbReference type="PANTHER" id="PTHR21310:SF13">
    <property type="entry name" value="AMINOGLYCOSIDE PHOSPHOTRANSFERASE DOMAIN-CONTAINING PROTEIN"/>
    <property type="match status" value="1"/>
</dbReference>
<dbReference type="InterPro" id="IPR051678">
    <property type="entry name" value="AGP_Transferase"/>
</dbReference>
<evidence type="ECO:0000256" key="3">
    <source>
        <dbReference type="ARBA" id="ARBA00048679"/>
    </source>
</evidence>
<comment type="caution">
    <text evidence="5">The sequence shown here is derived from an EMBL/GenBank/DDBJ whole genome shotgun (WGS) entry which is preliminary data.</text>
</comment>
<comment type="catalytic activity">
    <reaction evidence="2">
        <text>L-threonyl-[protein] + ATP = O-phospho-L-threonyl-[protein] + ADP + H(+)</text>
        <dbReference type="Rhea" id="RHEA:46608"/>
        <dbReference type="Rhea" id="RHEA-COMP:11060"/>
        <dbReference type="Rhea" id="RHEA-COMP:11605"/>
        <dbReference type="ChEBI" id="CHEBI:15378"/>
        <dbReference type="ChEBI" id="CHEBI:30013"/>
        <dbReference type="ChEBI" id="CHEBI:30616"/>
        <dbReference type="ChEBI" id="CHEBI:61977"/>
        <dbReference type="ChEBI" id="CHEBI:456216"/>
        <dbReference type="EC" id="2.7.11.1"/>
    </reaction>
</comment>
<dbReference type="Pfam" id="PF01636">
    <property type="entry name" value="APH"/>
    <property type="match status" value="1"/>
</dbReference>
<feature type="domain" description="Aminoglycoside phosphotransferase" evidence="4">
    <location>
        <begin position="247"/>
        <end position="315"/>
    </location>
</feature>